<dbReference type="EMBL" id="BX248354">
    <property type="protein sequence ID" value="CAE48552.1"/>
    <property type="molecule type" value="Genomic_DNA"/>
</dbReference>
<evidence type="ECO:0000313" key="1">
    <source>
        <dbReference type="EMBL" id="CAE48552.1"/>
    </source>
</evidence>
<dbReference type="KEGG" id="cdi:DIP0039"/>
<dbReference type="HOGENOM" id="CLU_3355635_0_0_11"/>
<dbReference type="Proteomes" id="UP000002198">
    <property type="component" value="Chromosome"/>
</dbReference>
<organism evidence="1 2">
    <name type="scientific">Corynebacterium diphtheriae (strain ATCC 700971 / NCTC 13129 / Biotype gravis)</name>
    <dbReference type="NCBI Taxonomy" id="257309"/>
    <lineage>
        <taxon>Bacteria</taxon>
        <taxon>Bacillati</taxon>
        <taxon>Actinomycetota</taxon>
        <taxon>Actinomycetes</taxon>
        <taxon>Mycobacteriales</taxon>
        <taxon>Corynebacteriaceae</taxon>
        <taxon>Corynebacterium</taxon>
    </lineage>
</organism>
<gene>
    <name evidence="1" type="ordered locus">DIP0039</name>
</gene>
<proteinExistence type="predicted"/>
<keyword evidence="2" id="KW-1185">Reference proteome</keyword>
<name>Q6NKI0_CORDI</name>
<dbReference type="AlphaFoldDB" id="Q6NKI0"/>
<reference evidence="1 2" key="1">
    <citation type="journal article" date="2003" name="Nucleic Acids Res.">
        <title>The complete genome sequence and analysis of Corynebacterium diphtheriae NCTC13129.</title>
        <authorList>
            <person name="Cerdeno-Tarraga A.M."/>
            <person name="Efstratiou A."/>
            <person name="Dover L.G."/>
            <person name="Holden M.T.G."/>
            <person name="Pallen M."/>
            <person name="Bentley S.D."/>
            <person name="Besra G.S."/>
            <person name="Churcher C."/>
            <person name="James K.D."/>
            <person name="De Zoysa A."/>
            <person name="Chillingworth T."/>
            <person name="Cronin A."/>
            <person name="Dowd L."/>
            <person name="Feltwell T."/>
            <person name="Hamlin N."/>
            <person name="Holroyd S."/>
            <person name="Jagels K."/>
            <person name="Moule S."/>
            <person name="Quail M.A."/>
            <person name="Rabbinowitsch E."/>
            <person name="Rutherford K."/>
            <person name="Thomson N.R."/>
            <person name="Unwin L."/>
            <person name="Whitehead S."/>
            <person name="Barrell B.G.Parkhill.J."/>
        </authorList>
    </citation>
    <scope>NUCLEOTIDE SEQUENCE [LARGE SCALE GENOMIC DNA]</scope>
    <source>
        <strain evidence="2">ATCC 700971 / NCTC 13129 / Biotype gravis</strain>
    </source>
</reference>
<accession>Q6NKI0</accession>
<protein>
    <submittedName>
        <fullName evidence="1">Uncharacterized protein</fullName>
    </submittedName>
</protein>
<evidence type="ECO:0000313" key="2">
    <source>
        <dbReference type="Proteomes" id="UP000002198"/>
    </source>
</evidence>
<sequence>MELFLSVEPHWGSVLKNPDRLQVAQKILFNMVFWAT</sequence>